<organism evidence="13 14">
    <name type="scientific">Saccoglossus kowalevskii</name>
    <name type="common">Acorn worm</name>
    <dbReference type="NCBI Taxonomy" id="10224"/>
    <lineage>
        <taxon>Eukaryota</taxon>
        <taxon>Metazoa</taxon>
        <taxon>Hemichordata</taxon>
        <taxon>Enteropneusta</taxon>
        <taxon>Harrimaniidae</taxon>
        <taxon>Saccoglossus</taxon>
    </lineage>
</organism>
<keyword evidence="13" id="KW-1185">Reference proteome</keyword>
<keyword evidence="8 12" id="KW-1133">Transmembrane helix</keyword>
<sequence length="266" mass="29974">MGDFLEMLHITAEWFSELSMFPLFDIAHYILMIAAVRKDAGIEFSRKNPLACWLCSLLSSFAGGVIANFLLAQPILGAFESPVNIATATIVWYLVFYSPYDLFHKIVMWSPVYLVVLALKEVTRPRKILGGIAQTAKVFPKAYHLMVLIGVVKASGSNWMKNFERLARGVWTPTSNELMKPSFVLKVSVVGSVLFVLQKQGTVSMSQELLLLLYSLFLIFWKVSMTLVSVPDPFVPLEGLSCFIFFGSEEDTRVKKQTADRKKKKE</sequence>
<dbReference type="GeneID" id="100375816"/>
<evidence type="ECO:0000256" key="10">
    <source>
        <dbReference type="ARBA" id="ARBA00023136"/>
    </source>
</evidence>
<evidence type="ECO:0000313" key="13">
    <source>
        <dbReference type="Proteomes" id="UP000694865"/>
    </source>
</evidence>
<protein>
    <submittedName>
        <fullName evidence="14">Trimeric intracellular cation channel type B-A-like</fullName>
    </submittedName>
</protein>
<keyword evidence="7" id="KW-0630">Potassium</keyword>
<evidence type="ECO:0000256" key="3">
    <source>
        <dbReference type="ARBA" id="ARBA00022448"/>
    </source>
</evidence>
<keyword evidence="11" id="KW-0407">Ion channel</keyword>
<dbReference type="PANTHER" id="PTHR12454">
    <property type="entry name" value="TRIMERIC INTRACELLULAR CATION CHANNEL"/>
    <property type="match status" value="1"/>
</dbReference>
<accession>A0ABM0GPL0</accession>
<keyword evidence="3" id="KW-0813">Transport</keyword>
<reference evidence="14" key="1">
    <citation type="submission" date="2025-08" db="UniProtKB">
        <authorList>
            <consortium name="RefSeq"/>
        </authorList>
    </citation>
    <scope>IDENTIFICATION</scope>
    <source>
        <tissue evidence="14">Testes</tissue>
    </source>
</reference>
<proteinExistence type="inferred from homology"/>
<evidence type="ECO:0000256" key="6">
    <source>
        <dbReference type="ARBA" id="ARBA00022826"/>
    </source>
</evidence>
<feature type="transmembrane region" description="Helical" evidence="12">
    <location>
        <begin position="50"/>
        <end position="71"/>
    </location>
</feature>
<evidence type="ECO:0000256" key="11">
    <source>
        <dbReference type="ARBA" id="ARBA00023303"/>
    </source>
</evidence>
<evidence type="ECO:0000256" key="1">
    <source>
        <dbReference type="ARBA" id="ARBA00004127"/>
    </source>
</evidence>
<evidence type="ECO:0000256" key="12">
    <source>
        <dbReference type="SAM" id="Phobius"/>
    </source>
</evidence>
<dbReference type="PANTHER" id="PTHR12454:SF11">
    <property type="entry name" value="GH25683P"/>
    <property type="match status" value="1"/>
</dbReference>
<evidence type="ECO:0000256" key="5">
    <source>
        <dbReference type="ARBA" id="ARBA00022692"/>
    </source>
</evidence>
<keyword evidence="10 12" id="KW-0472">Membrane</keyword>
<comment type="similarity">
    <text evidence="2">Belongs to the TMEM38 family.</text>
</comment>
<name>A0ABM0GPL0_SACKO</name>
<keyword evidence="9" id="KW-0406">Ion transport</keyword>
<feature type="transmembrane region" description="Helical" evidence="12">
    <location>
        <begin position="20"/>
        <end position="38"/>
    </location>
</feature>
<feature type="transmembrane region" description="Helical" evidence="12">
    <location>
        <begin position="209"/>
        <end position="230"/>
    </location>
</feature>
<evidence type="ECO:0000256" key="9">
    <source>
        <dbReference type="ARBA" id="ARBA00023065"/>
    </source>
</evidence>
<keyword evidence="6" id="KW-0631">Potassium channel</keyword>
<keyword evidence="5 12" id="KW-0812">Transmembrane</keyword>
<evidence type="ECO:0000256" key="2">
    <source>
        <dbReference type="ARBA" id="ARBA00005766"/>
    </source>
</evidence>
<dbReference type="InterPro" id="IPR007866">
    <property type="entry name" value="TRIC_channel"/>
</dbReference>
<evidence type="ECO:0000256" key="7">
    <source>
        <dbReference type="ARBA" id="ARBA00022958"/>
    </source>
</evidence>
<evidence type="ECO:0000256" key="8">
    <source>
        <dbReference type="ARBA" id="ARBA00022989"/>
    </source>
</evidence>
<evidence type="ECO:0000313" key="14">
    <source>
        <dbReference type="RefSeq" id="XP_002734501.1"/>
    </source>
</evidence>
<dbReference type="Pfam" id="PF05197">
    <property type="entry name" value="TRIC"/>
    <property type="match status" value="1"/>
</dbReference>
<dbReference type="RefSeq" id="XP_002734501.1">
    <property type="nucleotide sequence ID" value="XM_002734455.1"/>
</dbReference>
<gene>
    <name evidence="14" type="primary">LOC100375816</name>
</gene>
<comment type="subcellular location">
    <subcellularLocation>
        <location evidence="1">Endomembrane system</location>
        <topology evidence="1">Multi-pass membrane protein</topology>
    </subcellularLocation>
</comment>
<dbReference type="Proteomes" id="UP000694865">
    <property type="component" value="Unplaced"/>
</dbReference>
<keyword evidence="4" id="KW-0633">Potassium transport</keyword>
<evidence type="ECO:0000256" key="4">
    <source>
        <dbReference type="ARBA" id="ARBA00022538"/>
    </source>
</evidence>